<feature type="transmembrane region" description="Helical" evidence="1">
    <location>
        <begin position="76"/>
        <end position="99"/>
    </location>
</feature>
<organism evidence="3 4">
    <name type="scientific">Sediminibacillus halophilus</name>
    <dbReference type="NCBI Taxonomy" id="482461"/>
    <lineage>
        <taxon>Bacteria</taxon>
        <taxon>Bacillati</taxon>
        <taxon>Bacillota</taxon>
        <taxon>Bacilli</taxon>
        <taxon>Bacillales</taxon>
        <taxon>Bacillaceae</taxon>
        <taxon>Sediminibacillus</taxon>
    </lineage>
</organism>
<keyword evidence="1" id="KW-0472">Membrane</keyword>
<proteinExistence type="predicted"/>
<feature type="domain" description="CAAX prenyl protease 2/Lysostaphin resistance protein A-like" evidence="2">
    <location>
        <begin position="40"/>
        <end position="116"/>
    </location>
</feature>
<dbReference type="Pfam" id="PF02517">
    <property type="entry name" value="Rce1-like"/>
    <property type="match status" value="1"/>
</dbReference>
<keyword evidence="1" id="KW-0812">Transmembrane</keyword>
<sequence length="127" mass="14527">MCWFLIFLTEIIFLVLLFGESENLPDTQASAQIMEFTPFIFILVFLAYAIFTPILEEIVFRGGVLQALENKINAPMAMIGSSLLFMIVHGIPLIMPALFVRGLSFSYLYQEYKSITHRLFCICLSME</sequence>
<dbReference type="EMBL" id="FNHF01000001">
    <property type="protein sequence ID" value="SDL85917.1"/>
    <property type="molecule type" value="Genomic_DNA"/>
</dbReference>
<evidence type="ECO:0000313" key="3">
    <source>
        <dbReference type="EMBL" id="SDL85917.1"/>
    </source>
</evidence>
<dbReference type="InterPro" id="IPR003675">
    <property type="entry name" value="Rce1/LyrA-like_dom"/>
</dbReference>
<feature type="transmembrane region" description="Helical" evidence="1">
    <location>
        <begin position="37"/>
        <end position="55"/>
    </location>
</feature>
<name>A0A1G9NIU5_9BACI</name>
<dbReference type="Proteomes" id="UP000182347">
    <property type="component" value="Unassembled WGS sequence"/>
</dbReference>
<evidence type="ECO:0000259" key="2">
    <source>
        <dbReference type="Pfam" id="PF02517"/>
    </source>
</evidence>
<protein>
    <recommendedName>
        <fullName evidence="2">CAAX prenyl protease 2/Lysostaphin resistance protein A-like domain-containing protein</fullName>
    </recommendedName>
</protein>
<gene>
    <name evidence="3" type="ORF">SAMN05216244_1005</name>
</gene>
<dbReference type="GO" id="GO:0004175">
    <property type="term" value="F:endopeptidase activity"/>
    <property type="evidence" value="ECO:0007669"/>
    <property type="project" value="UniProtKB-ARBA"/>
</dbReference>
<keyword evidence="4" id="KW-1185">Reference proteome</keyword>
<evidence type="ECO:0000313" key="4">
    <source>
        <dbReference type="Proteomes" id="UP000182347"/>
    </source>
</evidence>
<dbReference type="GO" id="GO:0080120">
    <property type="term" value="P:CAAX-box protein maturation"/>
    <property type="evidence" value="ECO:0007669"/>
    <property type="project" value="UniProtKB-ARBA"/>
</dbReference>
<reference evidence="4" key="1">
    <citation type="submission" date="2016-10" db="EMBL/GenBank/DDBJ databases">
        <authorList>
            <person name="Varghese N."/>
            <person name="Submissions S."/>
        </authorList>
    </citation>
    <scope>NUCLEOTIDE SEQUENCE [LARGE SCALE GENOMIC DNA]</scope>
    <source>
        <strain evidence="4">CGMCC 1.6199</strain>
    </source>
</reference>
<dbReference type="AlphaFoldDB" id="A0A1G9NIU5"/>
<dbReference type="STRING" id="482461.SAMN05216244_1005"/>
<keyword evidence="1" id="KW-1133">Transmembrane helix</keyword>
<evidence type="ECO:0000256" key="1">
    <source>
        <dbReference type="SAM" id="Phobius"/>
    </source>
</evidence>
<accession>A0A1G9NIU5</accession>